<dbReference type="EMBL" id="CP002959">
    <property type="protein sequence ID" value="AFM12979.1"/>
    <property type="molecule type" value="Genomic_DNA"/>
</dbReference>
<feature type="transmembrane region" description="Helical" evidence="1">
    <location>
        <begin position="229"/>
        <end position="247"/>
    </location>
</feature>
<feature type="transmembrane region" description="Helical" evidence="1">
    <location>
        <begin position="136"/>
        <end position="154"/>
    </location>
</feature>
<dbReference type="Proteomes" id="UP000006048">
    <property type="component" value="Chromosome"/>
</dbReference>
<keyword evidence="1" id="KW-0812">Transmembrane</keyword>
<keyword evidence="4" id="KW-1185">Reference proteome</keyword>
<dbReference type="KEGG" id="tpx:Turpa_2335"/>
<organism evidence="3 4">
    <name type="scientific">Turneriella parva (strain ATCC BAA-1111 / DSM 21527 / NCTC 11395 / H)</name>
    <name type="common">Leptospira parva</name>
    <dbReference type="NCBI Taxonomy" id="869212"/>
    <lineage>
        <taxon>Bacteria</taxon>
        <taxon>Pseudomonadati</taxon>
        <taxon>Spirochaetota</taxon>
        <taxon>Spirochaetia</taxon>
        <taxon>Leptospirales</taxon>
        <taxon>Leptospiraceae</taxon>
        <taxon>Turneriella</taxon>
    </lineage>
</organism>
<dbReference type="HOGENOM" id="CLU_055073_1_0_12"/>
<dbReference type="AlphaFoldDB" id="I4B6S2"/>
<feature type="transmembrane region" description="Helical" evidence="1">
    <location>
        <begin position="159"/>
        <end position="174"/>
    </location>
</feature>
<feature type="transmembrane region" description="Helical" evidence="1">
    <location>
        <begin position="204"/>
        <end position="223"/>
    </location>
</feature>
<feature type="transmembrane region" description="Helical" evidence="1">
    <location>
        <begin position="77"/>
        <end position="99"/>
    </location>
</feature>
<evidence type="ECO:0000313" key="3">
    <source>
        <dbReference type="EMBL" id="AFM12979.1"/>
    </source>
</evidence>
<accession>I4B6S2</accession>
<feature type="transmembrane region" description="Helical" evidence="1">
    <location>
        <begin position="52"/>
        <end position="71"/>
    </location>
</feature>
<feature type="transmembrane region" description="Helical" evidence="1">
    <location>
        <begin position="344"/>
        <end position="367"/>
    </location>
</feature>
<evidence type="ECO:0000259" key="2">
    <source>
        <dbReference type="Pfam" id="PF09925"/>
    </source>
</evidence>
<keyword evidence="1" id="KW-0472">Membrane</keyword>
<evidence type="ECO:0000256" key="1">
    <source>
        <dbReference type="SAM" id="Phobius"/>
    </source>
</evidence>
<feature type="transmembrane region" description="Helical" evidence="1">
    <location>
        <begin position="285"/>
        <end position="305"/>
    </location>
</feature>
<feature type="domain" description="DUF2157" evidence="2">
    <location>
        <begin position="21"/>
        <end position="158"/>
    </location>
</feature>
<reference evidence="3 4" key="1">
    <citation type="submission" date="2012-06" db="EMBL/GenBank/DDBJ databases">
        <title>The complete chromosome of genome of Turneriella parva DSM 21527.</title>
        <authorList>
            <consortium name="US DOE Joint Genome Institute (JGI-PGF)"/>
            <person name="Lucas S."/>
            <person name="Han J."/>
            <person name="Lapidus A."/>
            <person name="Bruce D."/>
            <person name="Goodwin L."/>
            <person name="Pitluck S."/>
            <person name="Peters L."/>
            <person name="Kyrpides N."/>
            <person name="Mavromatis K."/>
            <person name="Ivanova N."/>
            <person name="Mikhailova N."/>
            <person name="Chertkov O."/>
            <person name="Detter J.C."/>
            <person name="Tapia R."/>
            <person name="Han C."/>
            <person name="Land M."/>
            <person name="Hauser L."/>
            <person name="Markowitz V."/>
            <person name="Cheng J.-F."/>
            <person name="Hugenholtz P."/>
            <person name="Woyke T."/>
            <person name="Wu D."/>
            <person name="Gronow S."/>
            <person name="Wellnitz S."/>
            <person name="Brambilla E."/>
            <person name="Klenk H.-P."/>
            <person name="Eisen J.A."/>
        </authorList>
    </citation>
    <scope>NUCLEOTIDE SEQUENCE [LARGE SCALE GENOMIC DNA]</scope>
    <source>
        <strain evidence="4">ATCC BAA-1111 / DSM 21527 / NCTC 11395 / H</strain>
    </source>
</reference>
<feature type="transmembrane region" description="Helical" evidence="1">
    <location>
        <begin position="111"/>
        <end position="130"/>
    </location>
</feature>
<dbReference type="InterPro" id="IPR018677">
    <property type="entry name" value="DUF2157"/>
</dbReference>
<dbReference type="Pfam" id="PF09925">
    <property type="entry name" value="DUF2157"/>
    <property type="match status" value="1"/>
</dbReference>
<feature type="transmembrane region" description="Helical" evidence="1">
    <location>
        <begin position="314"/>
        <end position="332"/>
    </location>
</feature>
<name>I4B6S2_TURPD</name>
<dbReference type="STRING" id="869212.Turpa_2335"/>
<protein>
    <recommendedName>
        <fullName evidence="2">DUF2157 domain-containing protein</fullName>
    </recommendedName>
</protein>
<feature type="transmembrane region" description="Helical" evidence="1">
    <location>
        <begin position="259"/>
        <end position="279"/>
    </location>
</feature>
<evidence type="ECO:0000313" key="4">
    <source>
        <dbReference type="Proteomes" id="UP000006048"/>
    </source>
</evidence>
<feature type="transmembrane region" description="Helical" evidence="1">
    <location>
        <begin position="397"/>
        <end position="418"/>
    </location>
</feature>
<proteinExistence type="predicted"/>
<keyword evidence="1" id="KW-1133">Transmembrane helix</keyword>
<gene>
    <name evidence="3" type="ordered locus">Turpa_2335</name>
</gene>
<sequence length="424" mass="47861">MRSGTMAAAMNFHKLKAEVAAWVDEKIISTSQAEQILARYSATVPAYKRMSFWLQCLAATLAGLALLLVISKNWQHLNWFAQSSITLVPLIAAQLWAVLQERKDNHLGAELGWFLASLALGANIMIQAQIFHISAYYPNGVLFWVMGILPILIFRGSHINYLLAALLFFVYLVMQLDHHQFSVLSFLPLGTLAWFAWSLQRVTTLVPLLVIIYMFLLTILAHWQMGSTGINWELAMILFSVALIQQFTRITGDWARRLLYLSFGFTAFINILLTFRFFAHEATKHSASVAAWVMAAVAIASIALYRRSLREPQLTWLIVANIAATVVTLLAQRALPVTEGHEGYYLVRIAANIVYLGSVAVLLFRAIAIREKPLFMAAVMAFLLWTLIRYIDLFSNYLITALIFALSAVALVLLNKLWEKKYEN</sequence>
<feature type="transmembrane region" description="Helical" evidence="1">
    <location>
        <begin position="180"/>
        <end position="197"/>
    </location>
</feature>
<feature type="transmembrane region" description="Helical" evidence="1">
    <location>
        <begin position="374"/>
        <end position="391"/>
    </location>
</feature>